<accession>A0AA86N1B2</accession>
<sequence length="63" mass="6836">MVEASPACAKARRSWPRAGIAIRLLFLKRVREEAIKAAGCAASDLFSKRRDIGHLPESGSNQA</sequence>
<evidence type="ECO:0000313" key="2">
    <source>
        <dbReference type="Proteomes" id="UP001179121"/>
    </source>
</evidence>
<dbReference type="Proteomes" id="UP001179121">
    <property type="component" value="Chromosome"/>
</dbReference>
<proteinExistence type="predicted"/>
<name>A0AA86N1B2_9BACT</name>
<dbReference type="AlphaFoldDB" id="A0AA86N1B2"/>
<evidence type="ECO:0000313" key="1">
    <source>
        <dbReference type="EMBL" id="CAI4032965.1"/>
    </source>
</evidence>
<reference evidence="1" key="1">
    <citation type="submission" date="2022-10" db="EMBL/GenBank/DDBJ databases">
        <authorList>
            <person name="Koch H."/>
        </authorList>
    </citation>
    <scope>NUCLEOTIDE SEQUENCE</scope>
    <source>
        <strain evidence="1">DNF</strain>
    </source>
</reference>
<organism evidence="1 2">
    <name type="scientific">Nitrospira tepida</name>
    <dbReference type="NCBI Taxonomy" id="2973512"/>
    <lineage>
        <taxon>Bacteria</taxon>
        <taxon>Pseudomonadati</taxon>
        <taxon>Nitrospirota</taxon>
        <taxon>Nitrospiria</taxon>
        <taxon>Nitrospirales</taxon>
        <taxon>Nitrospiraceae</taxon>
        <taxon>Nitrospira</taxon>
    </lineage>
</organism>
<dbReference type="KEGG" id="nti:DNFV4_03395"/>
<dbReference type="EMBL" id="OX365700">
    <property type="protein sequence ID" value="CAI4032965.1"/>
    <property type="molecule type" value="Genomic_DNA"/>
</dbReference>
<gene>
    <name evidence="1" type="ORF">DNFV4_03395</name>
</gene>
<protein>
    <submittedName>
        <fullName evidence="1">Uncharacterized protein</fullName>
    </submittedName>
</protein>
<keyword evidence="2" id="KW-1185">Reference proteome</keyword>